<evidence type="ECO:0000313" key="2">
    <source>
        <dbReference type="Proteomes" id="UP000184693"/>
    </source>
</evidence>
<organism evidence="1 2">
    <name type="scientific">Paraburkholderia phenazinium</name>
    <dbReference type="NCBI Taxonomy" id="60549"/>
    <lineage>
        <taxon>Bacteria</taxon>
        <taxon>Pseudomonadati</taxon>
        <taxon>Pseudomonadota</taxon>
        <taxon>Betaproteobacteria</taxon>
        <taxon>Burkholderiales</taxon>
        <taxon>Burkholderiaceae</taxon>
        <taxon>Paraburkholderia</taxon>
    </lineage>
</organism>
<gene>
    <name evidence="1" type="ORF">SAMN05444168_3840</name>
</gene>
<protein>
    <submittedName>
        <fullName evidence="1">Uncharacterized protein</fullName>
    </submittedName>
</protein>
<sequence>MQRASAVAYLMDRRRRWLQKIETTPGGDVEFERQEVELLAQLILDVRAARVNTFQFTRPQAVEIYVSDN</sequence>
<dbReference type="Gene3D" id="1.10.150.610">
    <property type="match status" value="1"/>
</dbReference>
<dbReference type="EMBL" id="FSRM01000001">
    <property type="protein sequence ID" value="SIO25647.1"/>
    <property type="molecule type" value="Genomic_DNA"/>
</dbReference>
<dbReference type="Proteomes" id="UP000184693">
    <property type="component" value="Unassembled WGS sequence"/>
</dbReference>
<name>A0A1N6I0W8_9BURK</name>
<accession>A0A1N6I0W8</accession>
<dbReference type="AlphaFoldDB" id="A0A1N6I0W8"/>
<reference evidence="1 2" key="1">
    <citation type="submission" date="2016-11" db="EMBL/GenBank/DDBJ databases">
        <authorList>
            <person name="Jaros S."/>
            <person name="Januszkiewicz K."/>
            <person name="Wedrychowicz H."/>
        </authorList>
    </citation>
    <scope>NUCLEOTIDE SEQUENCE [LARGE SCALE GENOMIC DNA]</scope>
    <source>
        <strain evidence="1 2">GAS86</strain>
    </source>
</reference>
<evidence type="ECO:0000313" key="1">
    <source>
        <dbReference type="EMBL" id="SIO25647.1"/>
    </source>
</evidence>
<proteinExistence type="predicted"/>